<dbReference type="PANTHER" id="PTHR18640">
    <property type="entry name" value="SOLUTE CARRIER FAMILY 10 MEMBER 7"/>
    <property type="match status" value="1"/>
</dbReference>
<protein>
    <submittedName>
        <fullName evidence="3">Solute carrier RCH1 like protein</fullName>
    </submittedName>
</protein>
<feature type="transmembrane region" description="Helical" evidence="2">
    <location>
        <begin position="185"/>
        <end position="204"/>
    </location>
</feature>
<dbReference type="EMBL" id="JAEMWZ010000181">
    <property type="protein sequence ID" value="KAG7132614.1"/>
    <property type="molecule type" value="Genomic_DNA"/>
</dbReference>
<accession>A0A8I3ANK6</accession>
<feature type="transmembrane region" description="Helical" evidence="2">
    <location>
        <begin position="147"/>
        <end position="173"/>
    </location>
</feature>
<feature type="transmembrane region" description="Helical" evidence="2">
    <location>
        <begin position="65"/>
        <end position="87"/>
    </location>
</feature>
<dbReference type="Pfam" id="PF13593">
    <property type="entry name" value="SBF_like"/>
    <property type="match status" value="1"/>
</dbReference>
<organism evidence="3 4">
    <name type="scientific">Verticillium longisporum</name>
    <name type="common">Verticillium dahliae var. longisporum</name>
    <dbReference type="NCBI Taxonomy" id="100787"/>
    <lineage>
        <taxon>Eukaryota</taxon>
        <taxon>Fungi</taxon>
        <taxon>Dikarya</taxon>
        <taxon>Ascomycota</taxon>
        <taxon>Pezizomycotina</taxon>
        <taxon>Sordariomycetes</taxon>
        <taxon>Hypocreomycetidae</taxon>
        <taxon>Glomerellales</taxon>
        <taxon>Plectosphaerellaceae</taxon>
        <taxon>Verticillium</taxon>
    </lineage>
</organism>
<keyword evidence="2" id="KW-0472">Membrane</keyword>
<feature type="transmembrane region" description="Helical" evidence="2">
    <location>
        <begin position="330"/>
        <end position="353"/>
    </location>
</feature>
<dbReference type="AlphaFoldDB" id="A0A8I3ANK6"/>
<feature type="transmembrane region" description="Helical" evidence="2">
    <location>
        <begin position="259"/>
        <end position="277"/>
    </location>
</feature>
<evidence type="ECO:0000256" key="1">
    <source>
        <dbReference type="SAM" id="MobiDB-lite"/>
    </source>
</evidence>
<gene>
    <name evidence="3" type="ORF">HYQ45_009067</name>
</gene>
<evidence type="ECO:0000313" key="4">
    <source>
        <dbReference type="Proteomes" id="UP000689129"/>
    </source>
</evidence>
<name>A0A8I3ANK6_VERLO</name>
<evidence type="ECO:0000313" key="3">
    <source>
        <dbReference type="EMBL" id="KAG7132614.1"/>
    </source>
</evidence>
<sequence length="468" mass="51220">MPEDIEHRDGQHEAHAGHDVRETDGRDEAPLNEDAEMKRDDEDARGGEGEGHVERAPKPTWRRGIGFILAQWLIIGFGLACLFAYFWPQKKKTRGRLTSRLADVAAKGGPIRSEYSIIYGAIAVVFLISGLQLSPVKLREHATNWRLHLLVQGISFVAIPVVLLIMLHVSVAAGALRDRVLDTSVFVGMLVTACLLTTIASNVVMTRAAGGDEAAAIIEVVLGNVLGAFLSPALIFAFLPKTAAFAPWQPASPSTLGPMYAGVLRQLGLTVLLPLAAGQIIRRFFDGPVSWALRVLRLAKLSGVCLVLLIWTTFSGAFHTSALQDTPPASIIFTVFINLALYALFTVMCFFAARPPLALARPVNARVADGRFCPRFLRRALRVRRMPRDQTVAICFCGAAKTTSLGIPLVAAMWRDADDLTVVLIQVPLLLYTIEQVFVAQGLVYFFRWYLDRPPAEGEANDAEKQQG</sequence>
<feature type="transmembrane region" description="Helical" evidence="2">
    <location>
        <begin position="298"/>
        <end position="318"/>
    </location>
</feature>
<proteinExistence type="predicted"/>
<dbReference type="Proteomes" id="UP000689129">
    <property type="component" value="Unassembled WGS sequence"/>
</dbReference>
<feature type="region of interest" description="Disordered" evidence="1">
    <location>
        <begin position="1"/>
        <end position="57"/>
    </location>
</feature>
<dbReference type="InterPro" id="IPR016833">
    <property type="entry name" value="Put_Na-Bile_cotransptr"/>
</dbReference>
<feature type="transmembrane region" description="Helical" evidence="2">
    <location>
        <begin position="392"/>
        <end position="414"/>
    </location>
</feature>
<feature type="transmembrane region" description="Helical" evidence="2">
    <location>
        <begin position="420"/>
        <end position="447"/>
    </location>
</feature>
<feature type="transmembrane region" description="Helical" evidence="2">
    <location>
        <begin position="117"/>
        <end position="135"/>
    </location>
</feature>
<feature type="transmembrane region" description="Helical" evidence="2">
    <location>
        <begin position="216"/>
        <end position="239"/>
    </location>
</feature>
<dbReference type="PANTHER" id="PTHR18640:SF5">
    <property type="entry name" value="SODIUM_BILE ACID COTRANSPORTER 7"/>
    <property type="match status" value="1"/>
</dbReference>
<evidence type="ECO:0000256" key="2">
    <source>
        <dbReference type="SAM" id="Phobius"/>
    </source>
</evidence>
<keyword evidence="2" id="KW-1133">Transmembrane helix</keyword>
<reference evidence="3" key="1">
    <citation type="journal article" date="2021" name="Mol. Plant Pathol.">
        <title>A 20-kb lineage-specific genomic region tames virulence in pathogenic amphidiploid Verticillium longisporum.</title>
        <authorList>
            <person name="Harting R."/>
            <person name="Starke J."/>
            <person name="Kusch H."/>
            <person name="Poggeler S."/>
            <person name="Maurus I."/>
            <person name="Schluter R."/>
            <person name="Landesfeind M."/>
            <person name="Bulla I."/>
            <person name="Nowrousian M."/>
            <person name="de Jonge R."/>
            <person name="Stahlhut G."/>
            <person name="Hoff K.J."/>
            <person name="Asshauer K.P."/>
            <person name="Thurmer A."/>
            <person name="Stanke M."/>
            <person name="Daniel R."/>
            <person name="Morgenstern B."/>
            <person name="Thomma B.P.H.J."/>
            <person name="Kronstad J.W."/>
            <person name="Braus-Stromeyer S.A."/>
            <person name="Braus G.H."/>
        </authorList>
    </citation>
    <scope>NUCLEOTIDE SEQUENCE</scope>
    <source>
        <strain evidence="3">Vl32</strain>
    </source>
</reference>
<dbReference type="OrthoDB" id="188035at2759"/>
<dbReference type="GO" id="GO:0005886">
    <property type="term" value="C:plasma membrane"/>
    <property type="evidence" value="ECO:0007669"/>
    <property type="project" value="TreeGrafter"/>
</dbReference>
<comment type="caution">
    <text evidence="3">The sequence shown here is derived from an EMBL/GenBank/DDBJ whole genome shotgun (WGS) entry which is preliminary data.</text>
</comment>
<keyword evidence="2" id="KW-0812">Transmembrane</keyword>